<accession>A0A7C9QUB5</accession>
<evidence type="ECO:0000313" key="5">
    <source>
        <dbReference type="EMBL" id="NFV80883.1"/>
    </source>
</evidence>
<evidence type="ECO:0000256" key="1">
    <source>
        <dbReference type="ARBA" id="ARBA00010634"/>
    </source>
</evidence>
<evidence type="ECO:0000313" key="6">
    <source>
        <dbReference type="Proteomes" id="UP000480684"/>
    </source>
</evidence>
<dbReference type="PRINTS" id="PR01805">
    <property type="entry name" value="VACJLIPOPROT"/>
</dbReference>
<dbReference type="EMBL" id="JAAIYP010000038">
    <property type="protein sequence ID" value="NFV80883.1"/>
    <property type="molecule type" value="Genomic_DNA"/>
</dbReference>
<feature type="region of interest" description="Disordered" evidence="3">
    <location>
        <begin position="243"/>
        <end position="269"/>
    </location>
</feature>
<dbReference type="RefSeq" id="WP_163679903.1">
    <property type="nucleotide sequence ID" value="NZ_JAAIYP010000038.1"/>
</dbReference>
<evidence type="ECO:0000256" key="4">
    <source>
        <dbReference type="SAM" id="SignalP"/>
    </source>
</evidence>
<dbReference type="Proteomes" id="UP000480684">
    <property type="component" value="Unassembled WGS sequence"/>
</dbReference>
<evidence type="ECO:0000256" key="2">
    <source>
        <dbReference type="ARBA" id="ARBA00022729"/>
    </source>
</evidence>
<organism evidence="5 6">
    <name type="scientific">Magnetospirillum aberrantis SpK</name>
    <dbReference type="NCBI Taxonomy" id="908842"/>
    <lineage>
        <taxon>Bacteria</taxon>
        <taxon>Pseudomonadati</taxon>
        <taxon>Pseudomonadota</taxon>
        <taxon>Alphaproteobacteria</taxon>
        <taxon>Rhodospirillales</taxon>
        <taxon>Rhodospirillaceae</taxon>
        <taxon>Magnetospirillum</taxon>
    </lineage>
</organism>
<dbReference type="InterPro" id="IPR007428">
    <property type="entry name" value="MlaA"/>
</dbReference>
<protein>
    <submittedName>
        <fullName evidence="5">VacJ family lipoprotein</fullName>
    </submittedName>
</protein>
<comment type="caution">
    <text evidence="5">The sequence shown here is derived from an EMBL/GenBank/DDBJ whole genome shotgun (WGS) entry which is preliminary data.</text>
</comment>
<gene>
    <name evidence="5" type="ORF">G4223_12250</name>
</gene>
<dbReference type="PROSITE" id="PS51257">
    <property type="entry name" value="PROKAR_LIPOPROTEIN"/>
    <property type="match status" value="1"/>
</dbReference>
<dbReference type="GO" id="GO:0120010">
    <property type="term" value="P:intermembrane phospholipid transfer"/>
    <property type="evidence" value="ECO:0007669"/>
    <property type="project" value="TreeGrafter"/>
</dbReference>
<keyword evidence="6" id="KW-1185">Reference proteome</keyword>
<evidence type="ECO:0000256" key="3">
    <source>
        <dbReference type="SAM" id="MobiDB-lite"/>
    </source>
</evidence>
<keyword evidence="2 4" id="KW-0732">Signal</keyword>
<feature type="signal peptide" evidence="4">
    <location>
        <begin position="1"/>
        <end position="21"/>
    </location>
</feature>
<sequence length="269" mass="29257">MTTISPRSIAMRLTASLFAIALVSGCATPPPADDKEAVAEWEQVNDPLEPMNRAVFEFNTAIDKALIKPIATGYREVVPAYGRERVRDALNNLRSPIILANDILQGEPDRAMQTLMRFAFNTGFGIGGLFDVASPGGIPYHDEDFGQTFAVWGVGEGPYLVLPILGPSNPRDTSGLAVEWLSDPFNLWMDNTGRDWVVWTRTGVAGIDKRESLLDTLDEVEKSSLDYYAAVRSLYRQRRAADVKNGGGNGENSPNLNLSAVEPPAASGN</sequence>
<keyword evidence="5" id="KW-0449">Lipoprotein</keyword>
<dbReference type="PANTHER" id="PTHR30035:SF3">
    <property type="entry name" value="INTERMEMBRANE PHOSPHOLIPID TRANSPORT SYSTEM LIPOPROTEIN MLAA"/>
    <property type="match status" value="1"/>
</dbReference>
<reference evidence="5 6" key="1">
    <citation type="submission" date="2020-02" db="EMBL/GenBank/DDBJ databases">
        <authorList>
            <person name="Dziuba M."/>
            <person name="Kuznetsov B."/>
            <person name="Mardanov A."/>
            <person name="Ravin N."/>
            <person name="Grouzdev D."/>
        </authorList>
    </citation>
    <scope>NUCLEOTIDE SEQUENCE [LARGE SCALE GENOMIC DNA]</scope>
    <source>
        <strain evidence="5 6">SpK</strain>
    </source>
</reference>
<dbReference type="PANTHER" id="PTHR30035">
    <property type="entry name" value="LIPOPROTEIN VACJ-RELATED"/>
    <property type="match status" value="1"/>
</dbReference>
<dbReference type="AlphaFoldDB" id="A0A7C9QUB5"/>
<dbReference type="Pfam" id="PF04333">
    <property type="entry name" value="MlaA"/>
    <property type="match status" value="1"/>
</dbReference>
<name>A0A7C9QUB5_9PROT</name>
<feature type="chain" id="PRO_5028955678" evidence="4">
    <location>
        <begin position="22"/>
        <end position="269"/>
    </location>
</feature>
<comment type="similarity">
    <text evidence="1">Belongs to the MlaA family.</text>
</comment>
<proteinExistence type="inferred from homology"/>
<dbReference type="GO" id="GO:0016020">
    <property type="term" value="C:membrane"/>
    <property type="evidence" value="ECO:0007669"/>
    <property type="project" value="InterPro"/>
</dbReference>